<evidence type="ECO:0000313" key="2">
    <source>
        <dbReference type="EMBL" id="MBB4754182.1"/>
    </source>
</evidence>
<dbReference type="PANTHER" id="PTHR34989:SF1">
    <property type="entry name" value="PROTEIN HDED"/>
    <property type="match status" value="1"/>
</dbReference>
<feature type="transmembrane region" description="Helical" evidence="1">
    <location>
        <begin position="162"/>
        <end position="185"/>
    </location>
</feature>
<name>A0A7W7HPA2_9ACTN</name>
<keyword evidence="1" id="KW-0472">Membrane</keyword>
<organism evidence="2 3">
    <name type="scientific">Actinoplanes lobatus</name>
    <dbReference type="NCBI Taxonomy" id="113568"/>
    <lineage>
        <taxon>Bacteria</taxon>
        <taxon>Bacillati</taxon>
        <taxon>Actinomycetota</taxon>
        <taxon>Actinomycetes</taxon>
        <taxon>Micromonosporales</taxon>
        <taxon>Micromonosporaceae</taxon>
        <taxon>Actinoplanes</taxon>
    </lineage>
</organism>
<feature type="transmembrane region" description="Helical" evidence="1">
    <location>
        <begin position="49"/>
        <end position="71"/>
    </location>
</feature>
<dbReference type="RefSeq" id="WP_188125786.1">
    <property type="nucleotide sequence ID" value="NZ_BOMP01000054.1"/>
</dbReference>
<evidence type="ECO:0000313" key="3">
    <source>
        <dbReference type="Proteomes" id="UP000590511"/>
    </source>
</evidence>
<dbReference type="EMBL" id="JACHNC010000001">
    <property type="protein sequence ID" value="MBB4754182.1"/>
    <property type="molecule type" value="Genomic_DNA"/>
</dbReference>
<feature type="transmembrane region" description="Helical" evidence="1">
    <location>
        <begin position="136"/>
        <end position="155"/>
    </location>
</feature>
<feature type="transmembrane region" description="Helical" evidence="1">
    <location>
        <begin position="77"/>
        <end position="98"/>
    </location>
</feature>
<feature type="transmembrane region" description="Helical" evidence="1">
    <location>
        <begin position="20"/>
        <end position="42"/>
    </location>
</feature>
<dbReference type="InterPro" id="IPR005325">
    <property type="entry name" value="DUF308_memb"/>
</dbReference>
<dbReference type="InterPro" id="IPR052712">
    <property type="entry name" value="Acid_resist_chaperone_HdeD"/>
</dbReference>
<dbReference type="PANTHER" id="PTHR34989">
    <property type="entry name" value="PROTEIN HDED"/>
    <property type="match status" value="1"/>
</dbReference>
<keyword evidence="1" id="KW-1133">Transmembrane helix</keyword>
<comment type="caution">
    <text evidence="2">The sequence shown here is derived from an EMBL/GenBank/DDBJ whole genome shotgun (WGS) entry which is preliminary data.</text>
</comment>
<proteinExistence type="predicted"/>
<sequence>MTDVEQTWPDPIVEVRRQPFPWWTLLITGLLAIALGLTVLIWPDISLRIMAALTGIWLFFGGLARIIGAFLPTGAGVGRHLLSGIVGVIVMIGGLLCLRNLVTGLAVLAVIFATTWILSGLALLLGAVAARGPMRAALIIVGALSMIIGIVFVLTPSLSLGTLVLLTGAGSLLTGLAEVGLALYLRKSS</sequence>
<evidence type="ECO:0000256" key="1">
    <source>
        <dbReference type="SAM" id="Phobius"/>
    </source>
</evidence>
<feature type="transmembrane region" description="Helical" evidence="1">
    <location>
        <begin position="105"/>
        <end position="130"/>
    </location>
</feature>
<dbReference type="AlphaFoldDB" id="A0A7W7HPA2"/>
<accession>A0A7W7HPA2</accession>
<keyword evidence="1" id="KW-0812">Transmembrane</keyword>
<protein>
    <submittedName>
        <fullName evidence="2">Uncharacterized membrane protein HdeD (DUF308 family)</fullName>
    </submittedName>
</protein>
<gene>
    <name evidence="2" type="ORF">BJ964_008343</name>
</gene>
<dbReference type="Proteomes" id="UP000590511">
    <property type="component" value="Unassembled WGS sequence"/>
</dbReference>
<dbReference type="Pfam" id="PF03729">
    <property type="entry name" value="DUF308"/>
    <property type="match status" value="2"/>
</dbReference>
<reference evidence="2 3" key="1">
    <citation type="submission" date="2020-08" db="EMBL/GenBank/DDBJ databases">
        <title>Sequencing the genomes of 1000 actinobacteria strains.</title>
        <authorList>
            <person name="Klenk H.-P."/>
        </authorList>
    </citation>
    <scope>NUCLEOTIDE SEQUENCE [LARGE SCALE GENOMIC DNA]</scope>
    <source>
        <strain evidence="2 3">DSM 43150</strain>
    </source>
</reference>
<dbReference type="GO" id="GO:0005886">
    <property type="term" value="C:plasma membrane"/>
    <property type="evidence" value="ECO:0007669"/>
    <property type="project" value="TreeGrafter"/>
</dbReference>